<reference evidence="11 13" key="1">
    <citation type="journal article" date="2014" name="Curr. Biol.">
        <title>The genome of the clonal raider ant Cerapachys biroi.</title>
        <authorList>
            <person name="Oxley P.R."/>
            <person name="Ji L."/>
            <person name="Fetter-Pruneda I."/>
            <person name="McKenzie S.K."/>
            <person name="Li C."/>
            <person name="Hu H."/>
            <person name="Zhang G."/>
            <person name="Kronauer D.J."/>
        </authorList>
    </citation>
    <scope>NUCLEOTIDE SEQUENCE [LARGE SCALE GENOMIC DNA]</scope>
</reference>
<dbReference type="EMBL" id="KK107028">
    <property type="protein sequence ID" value="EZA62175.1"/>
    <property type="molecule type" value="Genomic_DNA"/>
</dbReference>
<dbReference type="GO" id="GO:0007165">
    <property type="term" value="P:signal transduction"/>
    <property type="evidence" value="ECO:0007669"/>
    <property type="project" value="UniProtKB-KW"/>
</dbReference>
<feature type="transmembrane region" description="Helical" evidence="10">
    <location>
        <begin position="337"/>
        <end position="353"/>
    </location>
</feature>
<evidence type="ECO:0000256" key="10">
    <source>
        <dbReference type="RuleBase" id="RU351113"/>
    </source>
</evidence>
<feature type="transmembrane region" description="Helical" evidence="10">
    <location>
        <begin position="66"/>
        <end position="84"/>
    </location>
</feature>
<dbReference type="OrthoDB" id="7550312at2759"/>
<comment type="caution">
    <text evidence="10">Lacks conserved residue(s) required for the propagation of feature annotation.</text>
</comment>
<keyword evidence="4 10" id="KW-0812">Transmembrane</keyword>
<feature type="transmembrane region" description="Helical" evidence="10">
    <location>
        <begin position="365"/>
        <end position="388"/>
    </location>
</feature>
<keyword evidence="13" id="KW-1185">Reference proteome</keyword>
<dbReference type="InterPro" id="IPR004117">
    <property type="entry name" value="7tm6_olfct_rcpt"/>
</dbReference>
<proteinExistence type="inferred from homology"/>
<dbReference type="Proteomes" id="UP000053097">
    <property type="component" value="Unassembled WGS sequence"/>
</dbReference>
<keyword evidence="3 10" id="KW-0716">Sensory transduction</keyword>
<keyword evidence="2" id="KW-1003">Cell membrane</keyword>
<accession>A0A026X1K0</accession>
<keyword evidence="5 10" id="KW-0552">Olfaction</keyword>
<dbReference type="EMBL" id="QOIP01000010">
    <property type="protein sequence ID" value="RLU17955.1"/>
    <property type="molecule type" value="Genomic_DNA"/>
</dbReference>
<evidence type="ECO:0000256" key="7">
    <source>
        <dbReference type="ARBA" id="ARBA00023136"/>
    </source>
</evidence>
<keyword evidence="9 10" id="KW-0807">Transducer</keyword>
<dbReference type="Proteomes" id="UP000279307">
    <property type="component" value="Chromosome 10"/>
</dbReference>
<sequence length="396" mass="46410">MVFMGERCYKIHRIMFMAMGLWPYQKLFIWRIQTVIFFMIYSGCFLGQFMAFLTTTCDMDCFVKRFSYICINFIYIGSYYSFYFNSETIKQVLEHIQLDWKMFENSDAIKLFEEYLFGAYILSLFTYLIVPSSLLLFAALEYRPVILDAIIPMNVSRPRKTEVDFELLFFDKQEYFFLFIMAELFAITIGFFSLLVPGTFFVTLGRHCCATYKIASCLIENTAIVHMLQIPFGQKIQFMHQSICLSLYIHRRTFKFAKDLILSFDLWYFPLILICALSLSCFLFRLYNSITRFNDFHEMFVSCVILFGYLLYMFLANLLAQSYTEHSVEILKSTYDTLWYLAPLSIQKLFLIMQESIKAHSIAIGGLFALSMEGFSGLLTTAVSYFTVLHTIHSGS</sequence>
<dbReference type="PANTHER" id="PTHR21137:SF35">
    <property type="entry name" value="ODORANT RECEPTOR 19A-RELATED"/>
    <property type="match status" value="1"/>
</dbReference>
<evidence type="ECO:0000313" key="11">
    <source>
        <dbReference type="EMBL" id="EZA62175.1"/>
    </source>
</evidence>
<feature type="transmembrane region" description="Helical" evidence="10">
    <location>
        <begin position="115"/>
        <end position="140"/>
    </location>
</feature>
<comment type="subcellular location">
    <subcellularLocation>
        <location evidence="1 10">Cell membrane</location>
        <topology evidence="1 10">Multi-pass membrane protein</topology>
    </subcellularLocation>
</comment>
<feature type="transmembrane region" description="Helical" evidence="10">
    <location>
        <begin position="28"/>
        <end position="54"/>
    </location>
</feature>
<dbReference type="GO" id="GO:0004984">
    <property type="term" value="F:olfactory receptor activity"/>
    <property type="evidence" value="ECO:0007669"/>
    <property type="project" value="InterPro"/>
</dbReference>
<evidence type="ECO:0000313" key="12">
    <source>
        <dbReference type="EMBL" id="RLU17955.1"/>
    </source>
</evidence>
<evidence type="ECO:0000256" key="1">
    <source>
        <dbReference type="ARBA" id="ARBA00004651"/>
    </source>
</evidence>
<comment type="similarity">
    <text evidence="10">Belongs to the insect chemoreceptor superfamily. Heteromeric odorant receptor channel (TC 1.A.69) family.</text>
</comment>
<evidence type="ECO:0000313" key="13">
    <source>
        <dbReference type="Proteomes" id="UP000053097"/>
    </source>
</evidence>
<keyword evidence="7 10" id="KW-0472">Membrane</keyword>
<dbReference type="GO" id="GO:0005549">
    <property type="term" value="F:odorant binding"/>
    <property type="evidence" value="ECO:0007669"/>
    <property type="project" value="InterPro"/>
</dbReference>
<feature type="transmembrane region" description="Helical" evidence="10">
    <location>
        <begin position="299"/>
        <end position="317"/>
    </location>
</feature>
<evidence type="ECO:0000256" key="4">
    <source>
        <dbReference type="ARBA" id="ARBA00022692"/>
    </source>
</evidence>
<protein>
    <recommendedName>
        <fullName evidence="10">Odorant receptor</fullName>
    </recommendedName>
</protein>
<evidence type="ECO:0000256" key="3">
    <source>
        <dbReference type="ARBA" id="ARBA00022606"/>
    </source>
</evidence>
<evidence type="ECO:0000256" key="9">
    <source>
        <dbReference type="ARBA" id="ARBA00023224"/>
    </source>
</evidence>
<feature type="transmembrane region" description="Helical" evidence="10">
    <location>
        <begin position="266"/>
        <end position="287"/>
    </location>
</feature>
<evidence type="ECO:0000256" key="8">
    <source>
        <dbReference type="ARBA" id="ARBA00023170"/>
    </source>
</evidence>
<feature type="transmembrane region" description="Helical" evidence="10">
    <location>
        <begin position="175"/>
        <end position="196"/>
    </location>
</feature>
<evidence type="ECO:0000256" key="2">
    <source>
        <dbReference type="ARBA" id="ARBA00022475"/>
    </source>
</evidence>
<gene>
    <name evidence="12" type="ORF">DMN91_010195</name>
    <name evidence="11" type="ORF">X777_05713</name>
</gene>
<evidence type="ECO:0000256" key="6">
    <source>
        <dbReference type="ARBA" id="ARBA00022989"/>
    </source>
</evidence>
<keyword evidence="8 10" id="KW-0675">Receptor</keyword>
<dbReference type="PANTHER" id="PTHR21137">
    <property type="entry name" value="ODORANT RECEPTOR"/>
    <property type="match status" value="1"/>
</dbReference>
<organism evidence="11 13">
    <name type="scientific">Ooceraea biroi</name>
    <name type="common">Clonal raider ant</name>
    <name type="synonym">Cerapachys biroi</name>
    <dbReference type="NCBI Taxonomy" id="2015173"/>
    <lineage>
        <taxon>Eukaryota</taxon>
        <taxon>Metazoa</taxon>
        <taxon>Ecdysozoa</taxon>
        <taxon>Arthropoda</taxon>
        <taxon>Hexapoda</taxon>
        <taxon>Insecta</taxon>
        <taxon>Pterygota</taxon>
        <taxon>Neoptera</taxon>
        <taxon>Endopterygota</taxon>
        <taxon>Hymenoptera</taxon>
        <taxon>Apocrita</taxon>
        <taxon>Aculeata</taxon>
        <taxon>Formicoidea</taxon>
        <taxon>Formicidae</taxon>
        <taxon>Dorylinae</taxon>
        <taxon>Ooceraea</taxon>
    </lineage>
</organism>
<evidence type="ECO:0000256" key="5">
    <source>
        <dbReference type="ARBA" id="ARBA00022725"/>
    </source>
</evidence>
<reference evidence="12" key="3">
    <citation type="submission" date="2018-07" db="EMBL/GenBank/DDBJ databases">
        <authorList>
            <person name="Mckenzie S.K."/>
            <person name="Kronauer D.J.C."/>
        </authorList>
    </citation>
    <scope>NUCLEOTIDE SEQUENCE</scope>
    <source>
        <strain evidence="12">Clonal line C1</strain>
    </source>
</reference>
<dbReference type="AlphaFoldDB" id="A0A026X1K0"/>
<dbReference type="GO" id="GO:0005886">
    <property type="term" value="C:plasma membrane"/>
    <property type="evidence" value="ECO:0007669"/>
    <property type="project" value="UniProtKB-SubCell"/>
</dbReference>
<keyword evidence="6 10" id="KW-1133">Transmembrane helix</keyword>
<reference evidence="12" key="2">
    <citation type="journal article" date="2018" name="Genome Res.">
        <title>The genomic architecture and molecular evolution of ant odorant receptors.</title>
        <authorList>
            <person name="McKenzie S.K."/>
            <person name="Kronauer D.J.C."/>
        </authorList>
    </citation>
    <scope>NUCLEOTIDE SEQUENCE [LARGE SCALE GENOMIC DNA]</scope>
    <source>
        <strain evidence="12">Clonal line C1</strain>
    </source>
</reference>
<name>A0A026X1K0_OOCBI</name>